<accession>A0AAV0CR96</accession>
<keyword evidence="3" id="KW-1185">Reference proteome</keyword>
<dbReference type="EMBL" id="CAMAPF010000043">
    <property type="protein sequence ID" value="CAH9083371.1"/>
    <property type="molecule type" value="Genomic_DNA"/>
</dbReference>
<proteinExistence type="predicted"/>
<evidence type="ECO:0000313" key="3">
    <source>
        <dbReference type="Proteomes" id="UP001152523"/>
    </source>
</evidence>
<organism evidence="2 3">
    <name type="scientific">Cuscuta epithymum</name>
    <dbReference type="NCBI Taxonomy" id="186058"/>
    <lineage>
        <taxon>Eukaryota</taxon>
        <taxon>Viridiplantae</taxon>
        <taxon>Streptophyta</taxon>
        <taxon>Embryophyta</taxon>
        <taxon>Tracheophyta</taxon>
        <taxon>Spermatophyta</taxon>
        <taxon>Magnoliopsida</taxon>
        <taxon>eudicotyledons</taxon>
        <taxon>Gunneridae</taxon>
        <taxon>Pentapetalae</taxon>
        <taxon>asterids</taxon>
        <taxon>lamiids</taxon>
        <taxon>Solanales</taxon>
        <taxon>Convolvulaceae</taxon>
        <taxon>Cuscuteae</taxon>
        <taxon>Cuscuta</taxon>
        <taxon>Cuscuta subgen. Cuscuta</taxon>
    </lineage>
</organism>
<gene>
    <name evidence="2" type="ORF">CEPIT_LOCUS8551</name>
</gene>
<protein>
    <submittedName>
        <fullName evidence="2">Uncharacterized protein</fullName>
    </submittedName>
</protein>
<name>A0AAV0CR96_9ASTE</name>
<dbReference type="AlphaFoldDB" id="A0AAV0CR96"/>
<feature type="region of interest" description="Disordered" evidence="1">
    <location>
        <begin position="103"/>
        <end position="127"/>
    </location>
</feature>
<evidence type="ECO:0000256" key="1">
    <source>
        <dbReference type="SAM" id="MobiDB-lite"/>
    </source>
</evidence>
<feature type="compositionally biased region" description="Polar residues" evidence="1">
    <location>
        <begin position="118"/>
        <end position="127"/>
    </location>
</feature>
<dbReference type="Proteomes" id="UP001152523">
    <property type="component" value="Unassembled WGS sequence"/>
</dbReference>
<reference evidence="2" key="1">
    <citation type="submission" date="2022-07" db="EMBL/GenBank/DDBJ databases">
        <authorList>
            <person name="Macas J."/>
            <person name="Novak P."/>
            <person name="Neumann P."/>
        </authorList>
    </citation>
    <scope>NUCLEOTIDE SEQUENCE</scope>
</reference>
<sequence>MATLNSINLLLLNLKPPLLFGIHTMLAKFSYIFTFHTILPPATNTHSPISQFPHKAPAAKGTHSECKLALLGSMSSTKPHFPLEIRIYYSSFEFSSTLFPLETPGSPVSSDPPKMARQDSSYCSSFQ</sequence>
<evidence type="ECO:0000313" key="2">
    <source>
        <dbReference type="EMBL" id="CAH9083371.1"/>
    </source>
</evidence>
<comment type="caution">
    <text evidence="2">The sequence shown here is derived from an EMBL/GenBank/DDBJ whole genome shotgun (WGS) entry which is preliminary data.</text>
</comment>